<evidence type="ECO:0000313" key="2">
    <source>
        <dbReference type="Proteomes" id="UP001064048"/>
    </source>
</evidence>
<accession>A0ACC0JAG3</accession>
<reference evidence="1 2" key="1">
    <citation type="journal article" date="2022" name="Genome Biol. Evol.">
        <title>The Spruce Budworm Genome: Reconstructing the Evolutionary History of Antifreeze Proteins.</title>
        <authorList>
            <person name="Beliveau C."/>
            <person name="Gagne P."/>
            <person name="Picq S."/>
            <person name="Vernygora O."/>
            <person name="Keeling C.I."/>
            <person name="Pinkney K."/>
            <person name="Doucet D."/>
            <person name="Wen F."/>
            <person name="Johnston J.S."/>
            <person name="Maaroufi H."/>
            <person name="Boyle B."/>
            <person name="Laroche J."/>
            <person name="Dewar K."/>
            <person name="Juretic N."/>
            <person name="Blackburn G."/>
            <person name="Nisole A."/>
            <person name="Brunet B."/>
            <person name="Brandao M."/>
            <person name="Lumley L."/>
            <person name="Duan J."/>
            <person name="Quan G."/>
            <person name="Lucarotti C.J."/>
            <person name="Roe A.D."/>
            <person name="Sperling F.A.H."/>
            <person name="Levesque R.C."/>
            <person name="Cusson M."/>
        </authorList>
    </citation>
    <scope>NUCLEOTIDE SEQUENCE [LARGE SCALE GENOMIC DNA]</scope>
    <source>
        <strain evidence="1">Glfc:IPQL:Cfum</strain>
    </source>
</reference>
<protein>
    <submittedName>
        <fullName evidence="1">Uncharacterized protein</fullName>
    </submittedName>
</protein>
<comment type="caution">
    <text evidence="1">The sequence shown here is derived from an EMBL/GenBank/DDBJ whole genome shotgun (WGS) entry which is preliminary data.</text>
</comment>
<keyword evidence="2" id="KW-1185">Reference proteome</keyword>
<dbReference type="Proteomes" id="UP001064048">
    <property type="component" value="Chromosome 13"/>
</dbReference>
<evidence type="ECO:0000313" key="1">
    <source>
        <dbReference type="EMBL" id="KAI8421121.1"/>
    </source>
</evidence>
<dbReference type="EMBL" id="CM046113">
    <property type="protein sequence ID" value="KAI8421121.1"/>
    <property type="molecule type" value="Genomic_DNA"/>
</dbReference>
<gene>
    <name evidence="1" type="ORF">MSG28_008214</name>
</gene>
<proteinExistence type="predicted"/>
<name>A0ACC0JAG3_CHOFU</name>
<sequence length="364" mass="41508">MIKLLPINSEQDRHIRVQFLLTKAGGRMLFYQGHKYHRQSHNQYKTRWQCVHNRPFRCLAVVHTYDDEFNSCAPRPEDASSSTRDTSIIARATISTRLGGSAGTIALLDVQPSYTLQFLRTKAGGRILLYQGYKYHRQSQNQLKTRWQCGNHRPFRCSAVVHTYNDEVIRINGDQSVKFPDHPHISKPPASSPSPWLVESRSTGLARLLEGSILYVGGSWLDSSSLLSKKLVSIWGLLLKLLFLPSTRGSRILFFAGYKFHRHYATGVKARWHCATRRKHGCLASLITVEDKINIKANCRIMHNHEPEEYPELGDYLKRPEHVDMRHFARPAEVLARSCSVVTVTCDTESMLQKSGGNARPTRD</sequence>
<organism evidence="1 2">
    <name type="scientific">Choristoneura fumiferana</name>
    <name type="common">Spruce budworm moth</name>
    <name type="synonym">Archips fumiferana</name>
    <dbReference type="NCBI Taxonomy" id="7141"/>
    <lineage>
        <taxon>Eukaryota</taxon>
        <taxon>Metazoa</taxon>
        <taxon>Ecdysozoa</taxon>
        <taxon>Arthropoda</taxon>
        <taxon>Hexapoda</taxon>
        <taxon>Insecta</taxon>
        <taxon>Pterygota</taxon>
        <taxon>Neoptera</taxon>
        <taxon>Endopterygota</taxon>
        <taxon>Lepidoptera</taxon>
        <taxon>Glossata</taxon>
        <taxon>Ditrysia</taxon>
        <taxon>Tortricoidea</taxon>
        <taxon>Tortricidae</taxon>
        <taxon>Tortricinae</taxon>
        <taxon>Choristoneura</taxon>
    </lineage>
</organism>